<evidence type="ECO:0000259" key="11">
    <source>
        <dbReference type="Pfam" id="PF02463"/>
    </source>
</evidence>
<dbReference type="InterPro" id="IPR004604">
    <property type="entry name" value="DNA_recomb/repair_RecN"/>
</dbReference>
<dbReference type="GO" id="GO:0009432">
    <property type="term" value="P:SOS response"/>
    <property type="evidence" value="ECO:0007669"/>
    <property type="project" value="TreeGrafter"/>
</dbReference>
<evidence type="ECO:0000256" key="8">
    <source>
        <dbReference type="ARBA" id="ARBA00033408"/>
    </source>
</evidence>
<dbReference type="InterPro" id="IPR003395">
    <property type="entry name" value="RecF/RecN/SMC_N"/>
</dbReference>
<dbReference type="Proteomes" id="UP000474630">
    <property type="component" value="Chromosome"/>
</dbReference>
<dbReference type="EMBL" id="CP048409">
    <property type="protein sequence ID" value="QIA08462.1"/>
    <property type="molecule type" value="Genomic_DNA"/>
</dbReference>
<feature type="coiled-coil region" evidence="10">
    <location>
        <begin position="162"/>
        <end position="219"/>
    </location>
</feature>
<evidence type="ECO:0000256" key="9">
    <source>
        <dbReference type="PIRNR" id="PIRNR003128"/>
    </source>
</evidence>
<evidence type="ECO:0000256" key="10">
    <source>
        <dbReference type="SAM" id="Coils"/>
    </source>
</evidence>
<gene>
    <name evidence="12" type="primary">recN</name>
    <name evidence="12" type="ORF">G0Q07_12395</name>
</gene>
<keyword evidence="10" id="KW-0175">Coiled coil</keyword>
<sequence length="551" mass="61784">MLSRLSISNYALINKLQVNFHTNLNTVTGETGAGKSIILGALSLILGNRADLSVLKEKDKKCIVEGQFEVSNYSVKRFFETYDLDYDPSTILRREITPSGKSRAFINDTPVNLKVMRELGLQLIDIHSQHQNLELSNQKFQLNLVDSVAGTKDALTKYKAQFSAYKNTRKALDQLKENAEQAQADLDYFQFQYTQLEEASLEETEQEDLELELEQLNHAEEIKTALSETVTLLDSETFSVLQSVKDGHRTLEKVTSYLKDTESLAGRLQSAAIELSDIHQELEMLAERVEFNPARIEEVNDRLNLLYSLQQKHHVTTVAELIALREEFDQKINKAVGYDDEIEALKGKLDVQKADLEKLALSLSKTRQKAFKKIESSVIGDLNQLGMNNAKLQVVHSYLEDFQPEGKDEISFLFSANSDSDPDEISKIASGGEMSRLMLAIKNLLRNSKALPTIVFDEIDTGVSGEIALKMGTIIKSFSTNTQIINITHLPQVAAKGDMHFSVFKHEENGKTYTSIKALDAEGRVEELAKMVGGEKLTETTIKAAEELLRI</sequence>
<dbReference type="PANTHER" id="PTHR11059">
    <property type="entry name" value="DNA REPAIR PROTEIN RECN"/>
    <property type="match status" value="1"/>
</dbReference>
<evidence type="ECO:0000256" key="1">
    <source>
        <dbReference type="ARBA" id="ARBA00003618"/>
    </source>
</evidence>
<evidence type="ECO:0000256" key="6">
    <source>
        <dbReference type="ARBA" id="ARBA00022840"/>
    </source>
</evidence>
<dbReference type="InterPro" id="IPR027417">
    <property type="entry name" value="P-loop_NTPase"/>
</dbReference>
<feature type="domain" description="RecF/RecN/SMC N-terminal" evidence="11">
    <location>
        <begin position="2"/>
        <end position="508"/>
    </location>
</feature>
<dbReference type="PANTHER" id="PTHR11059:SF0">
    <property type="entry name" value="DNA REPAIR PROTEIN RECN"/>
    <property type="match status" value="1"/>
</dbReference>
<organism evidence="12 13">
    <name type="scientific">Draconibacterium halophilum</name>
    <dbReference type="NCBI Taxonomy" id="2706887"/>
    <lineage>
        <taxon>Bacteria</taxon>
        <taxon>Pseudomonadati</taxon>
        <taxon>Bacteroidota</taxon>
        <taxon>Bacteroidia</taxon>
        <taxon>Marinilabiliales</taxon>
        <taxon>Prolixibacteraceae</taxon>
        <taxon>Draconibacterium</taxon>
    </lineage>
</organism>
<accession>A0A6C0RF37</accession>
<proteinExistence type="inferred from homology"/>
<dbReference type="GO" id="GO:0006281">
    <property type="term" value="P:DNA repair"/>
    <property type="evidence" value="ECO:0007669"/>
    <property type="project" value="UniProtKB-KW"/>
</dbReference>
<dbReference type="AlphaFoldDB" id="A0A6C0RF37"/>
<evidence type="ECO:0000313" key="12">
    <source>
        <dbReference type="EMBL" id="QIA08462.1"/>
    </source>
</evidence>
<keyword evidence="7 9" id="KW-0234">DNA repair</keyword>
<dbReference type="NCBIfam" id="TIGR00634">
    <property type="entry name" value="recN"/>
    <property type="match status" value="1"/>
</dbReference>
<evidence type="ECO:0000313" key="13">
    <source>
        <dbReference type="Proteomes" id="UP000474630"/>
    </source>
</evidence>
<reference evidence="12 13" key="1">
    <citation type="submission" date="2020-02" db="EMBL/GenBank/DDBJ databases">
        <title>Genome sequencing for Draconibacterium sp. strain M1.</title>
        <authorList>
            <person name="Park S.-J."/>
        </authorList>
    </citation>
    <scope>NUCLEOTIDE SEQUENCE [LARGE SCALE GENOMIC DNA]</scope>
    <source>
        <strain evidence="12 13">M1</strain>
    </source>
</reference>
<dbReference type="Pfam" id="PF02463">
    <property type="entry name" value="SMC_N"/>
    <property type="match status" value="1"/>
</dbReference>
<dbReference type="GO" id="GO:0005524">
    <property type="term" value="F:ATP binding"/>
    <property type="evidence" value="ECO:0007669"/>
    <property type="project" value="UniProtKB-KW"/>
</dbReference>
<dbReference type="RefSeq" id="WP_163346381.1">
    <property type="nucleotide sequence ID" value="NZ_CP048409.1"/>
</dbReference>
<dbReference type="GO" id="GO:0006310">
    <property type="term" value="P:DNA recombination"/>
    <property type="evidence" value="ECO:0007669"/>
    <property type="project" value="InterPro"/>
</dbReference>
<comment type="similarity">
    <text evidence="2 9">Belongs to the RecN family.</text>
</comment>
<dbReference type="GO" id="GO:0043590">
    <property type="term" value="C:bacterial nucleoid"/>
    <property type="evidence" value="ECO:0007669"/>
    <property type="project" value="TreeGrafter"/>
</dbReference>
<keyword evidence="5 9" id="KW-0227">DNA damage</keyword>
<evidence type="ECO:0000256" key="5">
    <source>
        <dbReference type="ARBA" id="ARBA00022763"/>
    </source>
</evidence>
<keyword evidence="6" id="KW-0067">ATP-binding</keyword>
<dbReference type="SUPFAM" id="SSF52540">
    <property type="entry name" value="P-loop containing nucleoside triphosphate hydrolases"/>
    <property type="match status" value="2"/>
</dbReference>
<comment type="function">
    <text evidence="1 9">May be involved in recombinational repair of damaged DNA.</text>
</comment>
<evidence type="ECO:0000256" key="3">
    <source>
        <dbReference type="ARBA" id="ARBA00021315"/>
    </source>
</evidence>
<evidence type="ECO:0000256" key="7">
    <source>
        <dbReference type="ARBA" id="ARBA00023204"/>
    </source>
</evidence>
<dbReference type="Gene3D" id="3.40.50.300">
    <property type="entry name" value="P-loop containing nucleotide triphosphate hydrolases"/>
    <property type="match status" value="2"/>
</dbReference>
<dbReference type="CDD" id="cd03241">
    <property type="entry name" value="ABC_RecN"/>
    <property type="match status" value="2"/>
</dbReference>
<protein>
    <recommendedName>
        <fullName evidence="3 9">DNA repair protein RecN</fullName>
    </recommendedName>
    <alternativeName>
        <fullName evidence="8 9">Recombination protein N</fullName>
    </alternativeName>
</protein>
<dbReference type="KEGG" id="drc:G0Q07_12395"/>
<name>A0A6C0RF37_9BACT</name>
<keyword evidence="4" id="KW-0547">Nucleotide-binding</keyword>
<evidence type="ECO:0000256" key="4">
    <source>
        <dbReference type="ARBA" id="ARBA00022741"/>
    </source>
</evidence>
<dbReference type="PIRSF" id="PIRSF003128">
    <property type="entry name" value="RecN"/>
    <property type="match status" value="1"/>
</dbReference>
<keyword evidence="13" id="KW-1185">Reference proteome</keyword>
<evidence type="ECO:0000256" key="2">
    <source>
        <dbReference type="ARBA" id="ARBA00009441"/>
    </source>
</evidence>